<evidence type="ECO:0000256" key="4">
    <source>
        <dbReference type="ARBA" id="ARBA00022679"/>
    </source>
</evidence>
<dbReference type="Gene3D" id="3.30.565.10">
    <property type="entry name" value="Histidine kinase-like ATPase, C-terminal domain"/>
    <property type="match status" value="1"/>
</dbReference>
<dbReference type="CDD" id="cd00082">
    <property type="entry name" value="HisKA"/>
    <property type="match status" value="1"/>
</dbReference>
<evidence type="ECO:0000259" key="8">
    <source>
        <dbReference type="PROSITE" id="PS50109"/>
    </source>
</evidence>
<keyword evidence="6" id="KW-0902">Two-component regulatory system</keyword>
<evidence type="ECO:0000256" key="2">
    <source>
        <dbReference type="ARBA" id="ARBA00012438"/>
    </source>
</evidence>
<dbReference type="InterPro" id="IPR003661">
    <property type="entry name" value="HisK_dim/P_dom"/>
</dbReference>
<reference evidence="9 10" key="1">
    <citation type="journal article" date="2010" name="BMC Genomics">
        <title>Metabolic flexibility revealed in the genome of the cyst-forming alpha-1 proteobacterium Rhodospirillum centenum.</title>
        <authorList>
            <person name="Lu Y.K."/>
            <person name="Marden J."/>
            <person name="Han M."/>
            <person name="Swingley W.D."/>
            <person name="Mastrian S.D."/>
            <person name="Chowdhury S.R."/>
            <person name="Hao J."/>
            <person name="Helmy T."/>
            <person name="Kim S."/>
            <person name="Kurdoglu A.A."/>
            <person name="Matthies H.J."/>
            <person name="Rollo D."/>
            <person name="Stothard P."/>
            <person name="Blankenship R.E."/>
            <person name="Bauer C.E."/>
            <person name="Touchman J.W."/>
        </authorList>
    </citation>
    <scope>NUCLEOTIDE SEQUENCE [LARGE SCALE GENOMIC DNA]</scope>
    <source>
        <strain evidence="10">ATCC 51521 / SW</strain>
    </source>
</reference>
<evidence type="ECO:0000256" key="5">
    <source>
        <dbReference type="ARBA" id="ARBA00022777"/>
    </source>
</evidence>
<dbReference type="Proteomes" id="UP000001591">
    <property type="component" value="Chromosome"/>
</dbReference>
<dbReference type="InterPro" id="IPR003594">
    <property type="entry name" value="HATPase_dom"/>
</dbReference>
<dbReference type="RefSeq" id="WP_012565510.1">
    <property type="nucleotide sequence ID" value="NC_011420.2"/>
</dbReference>
<comment type="catalytic activity">
    <reaction evidence="1">
        <text>ATP + protein L-histidine = ADP + protein N-phospho-L-histidine.</text>
        <dbReference type="EC" id="2.7.13.3"/>
    </reaction>
</comment>
<dbReference type="EC" id="2.7.13.3" evidence="2"/>
<dbReference type="KEGG" id="rce:RC1_0270"/>
<dbReference type="InterPro" id="IPR005467">
    <property type="entry name" value="His_kinase_dom"/>
</dbReference>
<dbReference type="GO" id="GO:0000155">
    <property type="term" value="F:phosphorelay sensor kinase activity"/>
    <property type="evidence" value="ECO:0007669"/>
    <property type="project" value="InterPro"/>
</dbReference>
<dbReference type="PANTHER" id="PTHR43711">
    <property type="entry name" value="TWO-COMPONENT HISTIDINE KINASE"/>
    <property type="match status" value="1"/>
</dbReference>
<dbReference type="InterPro" id="IPR036097">
    <property type="entry name" value="HisK_dim/P_sf"/>
</dbReference>
<dbReference type="SUPFAM" id="SSF55874">
    <property type="entry name" value="ATPase domain of HSP90 chaperone/DNA topoisomerase II/histidine kinase"/>
    <property type="match status" value="1"/>
</dbReference>
<protein>
    <recommendedName>
        <fullName evidence="2">histidine kinase</fullName>
        <ecNumber evidence="2">2.7.13.3</ecNumber>
    </recommendedName>
</protein>
<dbReference type="InterPro" id="IPR050736">
    <property type="entry name" value="Sensor_HK_Regulatory"/>
</dbReference>
<dbReference type="Pfam" id="PF00512">
    <property type="entry name" value="HisKA"/>
    <property type="match status" value="1"/>
</dbReference>
<dbReference type="PROSITE" id="PS50109">
    <property type="entry name" value="HIS_KIN"/>
    <property type="match status" value="1"/>
</dbReference>
<keyword evidence="5" id="KW-0418">Kinase</keyword>
<dbReference type="InterPro" id="IPR036890">
    <property type="entry name" value="HATPase_C_sf"/>
</dbReference>
<evidence type="ECO:0000256" key="7">
    <source>
        <dbReference type="SAM" id="MobiDB-lite"/>
    </source>
</evidence>
<evidence type="ECO:0000313" key="10">
    <source>
        <dbReference type="Proteomes" id="UP000001591"/>
    </source>
</evidence>
<dbReference type="STRING" id="414684.RC1_0270"/>
<dbReference type="SMART" id="SM00387">
    <property type="entry name" value="HATPase_c"/>
    <property type="match status" value="1"/>
</dbReference>
<gene>
    <name evidence="9" type="ordered locus">RC1_0270</name>
</gene>
<name>B6IQI3_RHOCS</name>
<evidence type="ECO:0000256" key="3">
    <source>
        <dbReference type="ARBA" id="ARBA00022553"/>
    </source>
</evidence>
<dbReference type="InterPro" id="IPR004358">
    <property type="entry name" value="Sig_transdc_His_kin-like_C"/>
</dbReference>
<dbReference type="eggNOG" id="COG2205">
    <property type="taxonomic scope" value="Bacteria"/>
</dbReference>
<dbReference type="Gene3D" id="1.10.287.130">
    <property type="match status" value="1"/>
</dbReference>
<feature type="compositionally biased region" description="Low complexity" evidence="7">
    <location>
        <begin position="401"/>
        <end position="414"/>
    </location>
</feature>
<keyword evidence="10" id="KW-1185">Reference proteome</keyword>
<dbReference type="Pfam" id="PF02518">
    <property type="entry name" value="HATPase_c"/>
    <property type="match status" value="1"/>
</dbReference>
<evidence type="ECO:0000313" key="9">
    <source>
        <dbReference type="EMBL" id="ACI97719.1"/>
    </source>
</evidence>
<dbReference type="PANTHER" id="PTHR43711:SF1">
    <property type="entry name" value="HISTIDINE KINASE 1"/>
    <property type="match status" value="1"/>
</dbReference>
<dbReference type="SMART" id="SM00388">
    <property type="entry name" value="HisKA"/>
    <property type="match status" value="1"/>
</dbReference>
<dbReference type="EMBL" id="CP000613">
    <property type="protein sequence ID" value="ACI97719.1"/>
    <property type="molecule type" value="Genomic_DNA"/>
</dbReference>
<dbReference type="SUPFAM" id="SSF47384">
    <property type="entry name" value="Homodimeric domain of signal transducing histidine kinase"/>
    <property type="match status" value="1"/>
</dbReference>
<dbReference type="HOGENOM" id="CLU_650315_0_0_5"/>
<keyword evidence="3" id="KW-0597">Phosphoprotein</keyword>
<feature type="region of interest" description="Disordered" evidence="7">
    <location>
        <begin position="401"/>
        <end position="422"/>
    </location>
</feature>
<evidence type="ECO:0000256" key="6">
    <source>
        <dbReference type="ARBA" id="ARBA00023012"/>
    </source>
</evidence>
<sequence length="422" mass="45548">MDDFRQALYEGVLVAFGKAMARFDGFAQAEVMRDVGRELIEYLNRKGLGFKETGSVSDLDVLIRLFVANGFAEGVEIVPADRGSTYVWRKLYGAPAYAELHRFSDNPFLACPLNLCLYDLAERLGVRMLLHRKAFGPGCHVVESQYEIVPRPPEGEERDQLVVHSATLVEQARQREAERSRFLAHASHDLRQPVQAVSIFTELLTQRLAGTEHEGTVDKLQQAVAATQNLLNALLDAAVLDSGQVQPHVSAFPLGPLLASLADQVRDEAAAKRLSLRVVPTSAWVVSDPVLLERLLRNLLLNALRFTSSGGVLLGCRPRGRQLALCVVDTGIGIPADKLKAVFEDFTRLGEGGDGSSRGFGLGLGVVRRMASVLNHGIEVRSTPGRGSTFAVLVPRSEPVGAPAAVSPAPSDGPHASADGPP</sequence>
<keyword evidence="4" id="KW-0808">Transferase</keyword>
<organism evidence="9 10">
    <name type="scientific">Rhodospirillum centenum (strain ATCC 51521 / SW)</name>
    <dbReference type="NCBI Taxonomy" id="414684"/>
    <lineage>
        <taxon>Bacteria</taxon>
        <taxon>Pseudomonadati</taxon>
        <taxon>Pseudomonadota</taxon>
        <taxon>Alphaproteobacteria</taxon>
        <taxon>Rhodospirillales</taxon>
        <taxon>Rhodospirillaceae</taxon>
        <taxon>Rhodospirillum</taxon>
    </lineage>
</organism>
<feature type="domain" description="Histidine kinase" evidence="8">
    <location>
        <begin position="185"/>
        <end position="398"/>
    </location>
</feature>
<dbReference type="FunFam" id="3.30.565.10:FF:000049">
    <property type="entry name" value="Two-component sensor histidine kinase"/>
    <property type="match status" value="1"/>
</dbReference>
<proteinExistence type="predicted"/>
<dbReference type="PRINTS" id="PR00344">
    <property type="entry name" value="BCTRLSENSOR"/>
</dbReference>
<dbReference type="AlphaFoldDB" id="B6IQI3"/>
<accession>B6IQI3</accession>
<evidence type="ECO:0000256" key="1">
    <source>
        <dbReference type="ARBA" id="ARBA00000085"/>
    </source>
</evidence>